<dbReference type="Proteomes" id="UP000054144">
    <property type="component" value="Unassembled WGS sequence"/>
</dbReference>
<gene>
    <name evidence="1" type="ORF">FISHEDRAFT_17432</name>
</gene>
<evidence type="ECO:0000313" key="2">
    <source>
        <dbReference type="Proteomes" id="UP000054144"/>
    </source>
</evidence>
<reference evidence="1 2" key="1">
    <citation type="journal article" date="2015" name="Fungal Genet. Biol.">
        <title>Evolution of novel wood decay mechanisms in Agaricales revealed by the genome sequences of Fistulina hepatica and Cylindrobasidium torrendii.</title>
        <authorList>
            <person name="Floudas D."/>
            <person name="Held B.W."/>
            <person name="Riley R."/>
            <person name="Nagy L.G."/>
            <person name="Koehler G."/>
            <person name="Ransdell A.S."/>
            <person name="Younus H."/>
            <person name="Chow J."/>
            <person name="Chiniquy J."/>
            <person name="Lipzen A."/>
            <person name="Tritt A."/>
            <person name="Sun H."/>
            <person name="Haridas S."/>
            <person name="LaButti K."/>
            <person name="Ohm R.A."/>
            <person name="Kues U."/>
            <person name="Blanchette R.A."/>
            <person name="Grigoriev I.V."/>
            <person name="Minto R.E."/>
            <person name="Hibbett D.S."/>
        </authorList>
    </citation>
    <scope>NUCLEOTIDE SEQUENCE [LARGE SCALE GENOMIC DNA]</scope>
    <source>
        <strain evidence="1 2">ATCC 64428</strain>
    </source>
</reference>
<dbReference type="GO" id="GO:0061640">
    <property type="term" value="P:cytoskeleton-dependent cytokinesis"/>
    <property type="evidence" value="ECO:0007669"/>
    <property type="project" value="InterPro"/>
</dbReference>
<organism evidence="1 2">
    <name type="scientific">Fistulina hepatica ATCC 64428</name>
    <dbReference type="NCBI Taxonomy" id="1128425"/>
    <lineage>
        <taxon>Eukaryota</taxon>
        <taxon>Fungi</taxon>
        <taxon>Dikarya</taxon>
        <taxon>Basidiomycota</taxon>
        <taxon>Agaricomycotina</taxon>
        <taxon>Agaricomycetes</taxon>
        <taxon>Agaricomycetidae</taxon>
        <taxon>Agaricales</taxon>
        <taxon>Fistulinaceae</taxon>
        <taxon>Fistulina</taxon>
    </lineage>
</organism>
<protein>
    <submittedName>
        <fullName evidence="1">Uncharacterized protein</fullName>
    </submittedName>
</protein>
<sequence>AKPINPEVALELRLRWLEALLVGAGKDARDVKRADTIMKTAEDIQHRLDVIVQGNDGLKRFMEHYDQHAHLLTPPFALSGILREQAAQETMSEAEIDAFLAEMEPDIRAADRDMREIEILEKKGVTGPGHLAEYEALQPRLRALLQAQGEDAAQLVTLERRIARLMEQNSSQIDLLSDLFVAWDEALTSAESKTSRLENDLRERQRLGL</sequence>
<dbReference type="Pfam" id="PF07426">
    <property type="entry name" value="Dynactin_p22"/>
    <property type="match status" value="1"/>
</dbReference>
<evidence type="ECO:0000313" key="1">
    <source>
        <dbReference type="EMBL" id="KIY51859.1"/>
    </source>
</evidence>
<dbReference type="PANTHER" id="PTHR28360:SF1">
    <property type="entry name" value="DYNACTIN SUBUNIT 3"/>
    <property type="match status" value="1"/>
</dbReference>
<feature type="non-terminal residue" evidence="1">
    <location>
        <position position="1"/>
    </location>
</feature>
<feature type="non-terminal residue" evidence="1">
    <location>
        <position position="209"/>
    </location>
</feature>
<dbReference type="GO" id="GO:0005869">
    <property type="term" value="C:dynactin complex"/>
    <property type="evidence" value="ECO:0007669"/>
    <property type="project" value="InterPro"/>
</dbReference>
<dbReference type="EMBL" id="KN881647">
    <property type="protein sequence ID" value="KIY51859.1"/>
    <property type="molecule type" value="Genomic_DNA"/>
</dbReference>
<dbReference type="InterPro" id="IPR009991">
    <property type="entry name" value="DCTN3"/>
</dbReference>
<keyword evidence="2" id="KW-1185">Reference proteome</keyword>
<dbReference type="PANTHER" id="PTHR28360">
    <property type="entry name" value="DYNACTIN SUBUNIT 3"/>
    <property type="match status" value="1"/>
</dbReference>
<dbReference type="AlphaFoldDB" id="A0A0D7AJC4"/>
<dbReference type="OrthoDB" id="16729at2759"/>
<proteinExistence type="predicted"/>
<name>A0A0D7AJC4_9AGAR</name>
<accession>A0A0D7AJC4</accession>